<dbReference type="InterPro" id="IPR020846">
    <property type="entry name" value="MFS_dom"/>
</dbReference>
<name>A0ABV0B8D1_9SPHN</name>
<dbReference type="PROSITE" id="PS50850">
    <property type="entry name" value="MFS"/>
    <property type="match status" value="1"/>
</dbReference>
<proteinExistence type="predicted"/>
<dbReference type="SUPFAM" id="SSF103473">
    <property type="entry name" value="MFS general substrate transporter"/>
    <property type="match status" value="1"/>
</dbReference>
<evidence type="ECO:0000256" key="5">
    <source>
        <dbReference type="ARBA" id="ARBA00022989"/>
    </source>
</evidence>
<evidence type="ECO:0000256" key="7">
    <source>
        <dbReference type="SAM" id="Phobius"/>
    </source>
</evidence>
<evidence type="ECO:0000313" key="10">
    <source>
        <dbReference type="Proteomes" id="UP001427805"/>
    </source>
</evidence>
<feature type="transmembrane region" description="Helical" evidence="7">
    <location>
        <begin position="299"/>
        <end position="317"/>
    </location>
</feature>
<dbReference type="InterPro" id="IPR011701">
    <property type="entry name" value="MFS"/>
</dbReference>
<feature type="transmembrane region" description="Helical" evidence="7">
    <location>
        <begin position="46"/>
        <end position="65"/>
    </location>
</feature>
<feature type="transmembrane region" description="Helical" evidence="7">
    <location>
        <begin position="135"/>
        <end position="159"/>
    </location>
</feature>
<gene>
    <name evidence="9" type="ORF">TPR58_06690</name>
</gene>
<dbReference type="Gene3D" id="1.20.1720.10">
    <property type="entry name" value="Multidrug resistance protein D"/>
    <property type="match status" value="1"/>
</dbReference>
<keyword evidence="2" id="KW-0813">Transport</keyword>
<keyword evidence="5 7" id="KW-1133">Transmembrane helix</keyword>
<feature type="transmembrane region" description="Helical" evidence="7">
    <location>
        <begin position="165"/>
        <end position="183"/>
    </location>
</feature>
<feature type="transmembrane region" description="Helical" evidence="7">
    <location>
        <begin position="273"/>
        <end position="293"/>
    </location>
</feature>
<dbReference type="PANTHER" id="PTHR42718">
    <property type="entry name" value="MAJOR FACILITATOR SUPERFAMILY MULTIDRUG TRANSPORTER MFSC"/>
    <property type="match status" value="1"/>
</dbReference>
<accession>A0ABV0B8D1</accession>
<dbReference type="RefSeq" id="WP_346245842.1">
    <property type="nucleotide sequence ID" value="NZ_JBDIZK010000003.1"/>
</dbReference>
<evidence type="ECO:0000256" key="2">
    <source>
        <dbReference type="ARBA" id="ARBA00022448"/>
    </source>
</evidence>
<keyword evidence="10" id="KW-1185">Reference proteome</keyword>
<feature type="transmembrane region" description="Helical" evidence="7">
    <location>
        <begin position="102"/>
        <end position="123"/>
    </location>
</feature>
<feature type="transmembrane region" description="Helical" evidence="7">
    <location>
        <begin position="363"/>
        <end position="384"/>
    </location>
</feature>
<feature type="transmembrane region" description="Helical" evidence="7">
    <location>
        <begin position="337"/>
        <end position="357"/>
    </location>
</feature>
<organism evidence="9 10">
    <name type="scientific">Sphingomonas rustica</name>
    <dbReference type="NCBI Taxonomy" id="3103142"/>
    <lineage>
        <taxon>Bacteria</taxon>
        <taxon>Pseudomonadati</taxon>
        <taxon>Pseudomonadota</taxon>
        <taxon>Alphaproteobacteria</taxon>
        <taxon>Sphingomonadales</taxon>
        <taxon>Sphingomonadaceae</taxon>
        <taxon>Sphingomonas</taxon>
    </lineage>
</organism>
<evidence type="ECO:0000313" key="9">
    <source>
        <dbReference type="EMBL" id="MEN3746846.1"/>
    </source>
</evidence>
<dbReference type="Proteomes" id="UP001427805">
    <property type="component" value="Unassembled WGS sequence"/>
</dbReference>
<keyword evidence="6 7" id="KW-0472">Membrane</keyword>
<evidence type="ECO:0000256" key="1">
    <source>
        <dbReference type="ARBA" id="ARBA00004651"/>
    </source>
</evidence>
<feature type="transmembrane region" description="Helical" evidence="7">
    <location>
        <begin position="240"/>
        <end position="261"/>
    </location>
</feature>
<feature type="domain" description="Major facilitator superfamily (MFS) profile" evidence="8">
    <location>
        <begin position="11"/>
        <end position="386"/>
    </location>
</feature>
<comment type="caution">
    <text evidence="9">The sequence shown here is derived from an EMBL/GenBank/DDBJ whole genome shotgun (WGS) entry which is preliminary data.</text>
</comment>
<evidence type="ECO:0000256" key="3">
    <source>
        <dbReference type="ARBA" id="ARBA00022475"/>
    </source>
</evidence>
<comment type="subcellular location">
    <subcellularLocation>
        <location evidence="1">Cell membrane</location>
        <topology evidence="1">Multi-pass membrane protein</topology>
    </subcellularLocation>
</comment>
<dbReference type="EMBL" id="JBDIZK010000003">
    <property type="protein sequence ID" value="MEN3746846.1"/>
    <property type="molecule type" value="Genomic_DNA"/>
</dbReference>
<sequence length="386" mass="39071">MTRPRASTHAAFLLVAAGTAIGIAGTDLVLPAIPSLPAMLGGTAERAQLVLAAFTAGAAIGLLFFGEIGARIDHRRLMIGSLASYGLVSFLCTFAPGLDALIALRFVQGASGAAAAVFAPGMIRALYGDDRAVRALGALGSIEALAPAAAPILGAWLLSIWGWRASFDTIAALALMLAAIILWRRDLLPVVVRPVGSGSYAQLLHNRRFIGHALGYAFTLGALLVFVFGAPTVFTNSLGLGLGAFVLMQVCGITLFAVAANSTGHLVQRFGEMPVIVTGTMFAVMGAAAMLVYALVGGASLAVVIPAFTLINLGLGIRGAPGFHAAILAANGDDARASALVILAILMTAAVGTAAVAPFIGAGLVALATGSTILAISALMMVGLTR</sequence>
<dbReference type="PRINTS" id="PR01036">
    <property type="entry name" value="TCRTETB"/>
</dbReference>
<dbReference type="Pfam" id="PF07690">
    <property type="entry name" value="MFS_1"/>
    <property type="match status" value="1"/>
</dbReference>
<dbReference type="PANTHER" id="PTHR42718:SF46">
    <property type="entry name" value="BLR6921 PROTEIN"/>
    <property type="match status" value="1"/>
</dbReference>
<feature type="transmembrane region" description="Helical" evidence="7">
    <location>
        <begin position="77"/>
        <end position="96"/>
    </location>
</feature>
<reference evidence="9 10" key="1">
    <citation type="submission" date="2024-05" db="EMBL/GenBank/DDBJ databases">
        <title>Sphingomonas sp. HF-S3 16S ribosomal RNA gene Genome sequencing and assembly.</title>
        <authorList>
            <person name="Lee H."/>
        </authorList>
    </citation>
    <scope>NUCLEOTIDE SEQUENCE [LARGE SCALE GENOMIC DNA]</scope>
    <source>
        <strain evidence="9 10">HF-S3</strain>
    </source>
</reference>
<feature type="transmembrane region" description="Helical" evidence="7">
    <location>
        <begin position="213"/>
        <end position="234"/>
    </location>
</feature>
<keyword evidence="4 7" id="KW-0812">Transmembrane</keyword>
<keyword evidence="3" id="KW-1003">Cell membrane</keyword>
<evidence type="ECO:0000256" key="4">
    <source>
        <dbReference type="ARBA" id="ARBA00022692"/>
    </source>
</evidence>
<evidence type="ECO:0000259" key="8">
    <source>
        <dbReference type="PROSITE" id="PS50850"/>
    </source>
</evidence>
<protein>
    <submittedName>
        <fullName evidence="9">MFS transporter</fullName>
    </submittedName>
</protein>
<evidence type="ECO:0000256" key="6">
    <source>
        <dbReference type="ARBA" id="ARBA00023136"/>
    </source>
</evidence>
<dbReference type="InterPro" id="IPR036259">
    <property type="entry name" value="MFS_trans_sf"/>
</dbReference>